<accession>A0A9P6H053</accession>
<evidence type="ECO:0000313" key="1">
    <source>
        <dbReference type="EMBL" id="KAF9764454.1"/>
    </source>
</evidence>
<protein>
    <submittedName>
        <fullName evidence="1">Uncharacterized protein</fullName>
    </submittedName>
</protein>
<organism evidence="1 2">
    <name type="scientific">Nosema granulosis</name>
    <dbReference type="NCBI Taxonomy" id="83296"/>
    <lineage>
        <taxon>Eukaryota</taxon>
        <taxon>Fungi</taxon>
        <taxon>Fungi incertae sedis</taxon>
        <taxon>Microsporidia</taxon>
        <taxon>Nosematidae</taxon>
        <taxon>Nosema</taxon>
    </lineage>
</organism>
<dbReference type="AlphaFoldDB" id="A0A9P6H053"/>
<dbReference type="Proteomes" id="UP000740883">
    <property type="component" value="Unassembled WGS sequence"/>
</dbReference>
<proteinExistence type="predicted"/>
<reference evidence="1 2" key="1">
    <citation type="journal article" date="2020" name="Genome Biol. Evol.">
        <title>Comparative genomics of strictly vertically transmitted, feminizing microsporidia endosymbionts of amphipod crustaceans.</title>
        <authorList>
            <person name="Cormier A."/>
            <person name="Chebbi M.A."/>
            <person name="Giraud I."/>
            <person name="Wattier R."/>
            <person name="Teixeira M."/>
            <person name="Gilbert C."/>
            <person name="Rigaud T."/>
            <person name="Cordaux R."/>
        </authorList>
    </citation>
    <scope>NUCLEOTIDE SEQUENCE [LARGE SCALE GENOMIC DNA]</scope>
    <source>
        <strain evidence="1 2">Ou3-Ou53</strain>
    </source>
</reference>
<keyword evidence="2" id="KW-1185">Reference proteome</keyword>
<name>A0A9P6H053_9MICR</name>
<sequence>MLKVLLVLFSVCFAMEPKLKKIIGDQIEKNGFIRVSNYGPSREYIKLELEHDCIKVYKIKRSLKKEKLREIIPFPKFVFDSKRTFMNFICHVLCKYAKDCKRALIVDKSDIYKGQVSVKGSPRLPNPVPKPRRTKEGETSIKLVSTECLKKTSIEPLREIKTDSDKIKTNSEPRIFLQEKYVHTNKIQRLFQTNIKKEIEEELEAFFSPPRYSLQNIYYMDYKEYNLIQEPQTNVLHVYNIHNKVKLLLHLSNSENTFFSSILLSDFITPETINEIKSKTLNKDFESKDKKKLDQYFNYNIFGFNFIENVISKNTSIIPLIKWILEKHTRNEVKKETEKTRELILDFLFLNMIYSKEFSGLNLEFLRSQTDDKIKDHLDALQELNVVELSIFDRTQGFKDKNKLEIYDQNRYNFSVLSEFANIIMLLDNPRMAKEDKEILNRKYNLFKLVRDNMLNSLSCISKRCSMSSLYKDADFVEAMKEVFKTCVNELECIYIETLNRITTALSNCIKVNNLKLQLKYDFYVPKQQNAKGANKNISKNYQSKDSIVHKLDAERLNIPFSFQI</sequence>
<comment type="caution">
    <text evidence="1">The sequence shown here is derived from an EMBL/GenBank/DDBJ whole genome shotgun (WGS) entry which is preliminary data.</text>
</comment>
<evidence type="ECO:0000313" key="2">
    <source>
        <dbReference type="Proteomes" id="UP000740883"/>
    </source>
</evidence>
<gene>
    <name evidence="1" type="ORF">NGRA_0560</name>
</gene>
<dbReference type="EMBL" id="SBJO01000022">
    <property type="protein sequence ID" value="KAF9764454.1"/>
    <property type="molecule type" value="Genomic_DNA"/>
</dbReference>